<dbReference type="EMBL" id="JBHSJJ010000002">
    <property type="protein sequence ID" value="MFC4870889.1"/>
    <property type="molecule type" value="Genomic_DNA"/>
</dbReference>
<feature type="region of interest" description="Disordered" evidence="1">
    <location>
        <begin position="65"/>
        <end position="92"/>
    </location>
</feature>
<dbReference type="RefSeq" id="WP_377061852.1">
    <property type="nucleotide sequence ID" value="NZ_JBHSJJ010000002.1"/>
</dbReference>
<reference evidence="3" key="1">
    <citation type="journal article" date="2019" name="Int. J. Syst. Evol. Microbiol.">
        <title>The Global Catalogue of Microorganisms (GCM) 10K type strain sequencing project: providing services to taxonomists for standard genome sequencing and annotation.</title>
        <authorList>
            <consortium name="The Broad Institute Genomics Platform"/>
            <consortium name="The Broad Institute Genome Sequencing Center for Infectious Disease"/>
            <person name="Wu L."/>
            <person name="Ma J."/>
        </authorList>
    </citation>
    <scope>NUCLEOTIDE SEQUENCE [LARGE SCALE GENOMIC DNA]</scope>
    <source>
        <strain evidence="3">CGMCC 4.7466</strain>
    </source>
</reference>
<evidence type="ECO:0000313" key="3">
    <source>
        <dbReference type="Proteomes" id="UP001595818"/>
    </source>
</evidence>
<organism evidence="2 3">
    <name type="scientific">Negadavirga shengliensis</name>
    <dbReference type="NCBI Taxonomy" id="1389218"/>
    <lineage>
        <taxon>Bacteria</taxon>
        <taxon>Pseudomonadati</taxon>
        <taxon>Bacteroidota</taxon>
        <taxon>Cytophagia</taxon>
        <taxon>Cytophagales</taxon>
        <taxon>Cyclobacteriaceae</taxon>
        <taxon>Negadavirga</taxon>
    </lineage>
</organism>
<proteinExistence type="predicted"/>
<evidence type="ECO:0000256" key="1">
    <source>
        <dbReference type="SAM" id="MobiDB-lite"/>
    </source>
</evidence>
<name>A0ABV9SWZ8_9BACT</name>
<accession>A0ABV9SWZ8</accession>
<sequence>MKIRQNGPVSPGRPGSNSVTLLVLASLSDWMKPATSIEATVKSISADTRSTMVLRVGRRLHEPRYSGQAVGCPSISQWQRDGEGVGDAHSSA</sequence>
<comment type="caution">
    <text evidence="2">The sequence shown here is derived from an EMBL/GenBank/DDBJ whole genome shotgun (WGS) entry which is preliminary data.</text>
</comment>
<evidence type="ECO:0000313" key="2">
    <source>
        <dbReference type="EMBL" id="MFC4870889.1"/>
    </source>
</evidence>
<gene>
    <name evidence="2" type="ORF">ACFPFU_04270</name>
</gene>
<dbReference type="Proteomes" id="UP001595818">
    <property type="component" value="Unassembled WGS sequence"/>
</dbReference>
<protein>
    <submittedName>
        <fullName evidence="2">Uncharacterized protein</fullName>
    </submittedName>
</protein>
<keyword evidence="3" id="KW-1185">Reference proteome</keyword>